<gene>
    <name evidence="1" type="ORF">TWF696_003237</name>
</gene>
<name>A0AAV9U1N3_9PEZI</name>
<dbReference type="AlphaFoldDB" id="A0AAV9U1N3"/>
<dbReference type="EMBL" id="JAVHNQ010000016">
    <property type="protein sequence ID" value="KAK6331170.1"/>
    <property type="molecule type" value="Genomic_DNA"/>
</dbReference>
<accession>A0AAV9U1N3</accession>
<evidence type="ECO:0000313" key="1">
    <source>
        <dbReference type="EMBL" id="KAK6331170.1"/>
    </source>
</evidence>
<keyword evidence="2" id="KW-1185">Reference proteome</keyword>
<protein>
    <submittedName>
        <fullName evidence="1">Uncharacterized protein</fullName>
    </submittedName>
</protein>
<comment type="caution">
    <text evidence="1">The sequence shown here is derived from an EMBL/GenBank/DDBJ whole genome shotgun (WGS) entry which is preliminary data.</text>
</comment>
<reference evidence="1 2" key="1">
    <citation type="submission" date="2019-10" db="EMBL/GenBank/DDBJ databases">
        <authorList>
            <person name="Palmer J.M."/>
        </authorList>
    </citation>
    <scope>NUCLEOTIDE SEQUENCE [LARGE SCALE GENOMIC DNA]</scope>
    <source>
        <strain evidence="1 2">TWF696</strain>
    </source>
</reference>
<sequence>MYMYLRQVIITNLSHSLSIPAFLLCPTTLCPSNPAPPHLAPQRWTTALVYLLITNMSESWSAVRPSDEVPLGRPNWGPEIEWPSDPQDRVNELKRLLADKSTDPRQLVNIRAVLAALEAGETPARYYQFGKPFSRLEDVELGKPLWPEGPFHQFINSTRYVQPTHKMF</sequence>
<proteinExistence type="predicted"/>
<organism evidence="1 2">
    <name type="scientific">Orbilia brochopaga</name>
    <dbReference type="NCBI Taxonomy" id="3140254"/>
    <lineage>
        <taxon>Eukaryota</taxon>
        <taxon>Fungi</taxon>
        <taxon>Dikarya</taxon>
        <taxon>Ascomycota</taxon>
        <taxon>Pezizomycotina</taxon>
        <taxon>Orbiliomycetes</taxon>
        <taxon>Orbiliales</taxon>
        <taxon>Orbiliaceae</taxon>
        <taxon>Orbilia</taxon>
    </lineage>
</organism>
<evidence type="ECO:0000313" key="2">
    <source>
        <dbReference type="Proteomes" id="UP001375240"/>
    </source>
</evidence>
<dbReference type="Proteomes" id="UP001375240">
    <property type="component" value="Unassembled WGS sequence"/>
</dbReference>